<keyword evidence="2" id="KW-1185">Reference proteome</keyword>
<dbReference type="CDD" id="cd07040">
    <property type="entry name" value="HP"/>
    <property type="match status" value="1"/>
</dbReference>
<evidence type="ECO:0000313" key="2">
    <source>
        <dbReference type="Proteomes" id="UP000051936"/>
    </source>
</evidence>
<reference evidence="1 2" key="1">
    <citation type="submission" date="2015-09" db="EMBL/GenBank/DDBJ databases">
        <title>Draft Genome Sequence of Bradyrhizobium manausense Strain BR 3351T, a Novel Symbiotic Nitrogen-Fixing Alphaproteobacterium Isolated from Brazilian Amazon Rain Forest.</title>
        <authorList>
            <person name="De Araujo J.L."/>
            <person name="Zilli J.E."/>
        </authorList>
    </citation>
    <scope>NUCLEOTIDE SEQUENCE [LARGE SCALE GENOMIC DNA]</scope>
    <source>
        <strain evidence="1 2">BR3351</strain>
    </source>
</reference>
<dbReference type="SUPFAM" id="SSF53254">
    <property type="entry name" value="Phosphoglycerate mutase-like"/>
    <property type="match status" value="1"/>
</dbReference>
<dbReference type="STRING" id="989370.AOQ71_23825"/>
<dbReference type="EMBL" id="LJYG01000098">
    <property type="protein sequence ID" value="KRQ07371.1"/>
    <property type="molecule type" value="Genomic_DNA"/>
</dbReference>
<protein>
    <recommendedName>
        <fullName evidence="3">Phosphohistidine phosphatase</fullName>
    </recommendedName>
</protein>
<evidence type="ECO:0008006" key="3">
    <source>
        <dbReference type="Google" id="ProtNLM"/>
    </source>
</evidence>
<sequence>MSAKVILVMRHAEKSDDPLDPDLTPAGNARAQRLAQYIPATFGAPKWLFATAASKHSRRPIQTLEPLARQCHLTIDETYADQDYGALAHHLRKSDAFDGALVVVCWHHGNIPPMMHALKASADAYPDPWKGDVFDLILQVEFAKDRETPEVTKVREPF</sequence>
<dbReference type="InterPro" id="IPR029033">
    <property type="entry name" value="His_PPase_superfam"/>
</dbReference>
<organism evidence="1 2">
    <name type="scientific">Bradyrhizobium manausense</name>
    <dbReference type="NCBI Taxonomy" id="989370"/>
    <lineage>
        <taxon>Bacteria</taxon>
        <taxon>Pseudomonadati</taxon>
        <taxon>Pseudomonadota</taxon>
        <taxon>Alphaproteobacteria</taxon>
        <taxon>Hyphomicrobiales</taxon>
        <taxon>Nitrobacteraceae</taxon>
        <taxon>Bradyrhizobium</taxon>
    </lineage>
</organism>
<dbReference type="Proteomes" id="UP000051936">
    <property type="component" value="Unassembled WGS sequence"/>
</dbReference>
<comment type="caution">
    <text evidence="1">The sequence shown here is derived from an EMBL/GenBank/DDBJ whole genome shotgun (WGS) entry which is preliminary data.</text>
</comment>
<name>A0A0R3DB65_9BRAD</name>
<dbReference type="Gene3D" id="3.40.50.1240">
    <property type="entry name" value="Phosphoglycerate mutase-like"/>
    <property type="match status" value="1"/>
</dbReference>
<dbReference type="AlphaFoldDB" id="A0A0R3DB65"/>
<evidence type="ECO:0000313" key="1">
    <source>
        <dbReference type="EMBL" id="KRQ07371.1"/>
    </source>
</evidence>
<dbReference type="OrthoDB" id="8448116at2"/>
<proteinExistence type="predicted"/>
<gene>
    <name evidence="1" type="ORF">AOQ71_23825</name>
</gene>
<accession>A0A0R3DB65</accession>
<dbReference type="RefSeq" id="WP_057751845.1">
    <property type="nucleotide sequence ID" value="NZ_LJYG01000098.1"/>
</dbReference>